<proteinExistence type="predicted"/>
<dbReference type="EMBL" id="JAAIVB010000012">
    <property type="protein sequence ID" value="NEX60526.1"/>
    <property type="molecule type" value="Genomic_DNA"/>
</dbReference>
<feature type="region of interest" description="Disordered" evidence="1">
    <location>
        <begin position="1"/>
        <end position="46"/>
    </location>
</feature>
<comment type="caution">
    <text evidence="2">The sequence shown here is derived from an EMBL/GenBank/DDBJ whole genome shotgun (WGS) entry which is preliminary data.</text>
</comment>
<sequence>MAFFSSSSSKQEAQALKQGDLPAGAPDMSDMPSAAGEEADDPVGSASLADTLADTLANHKGKLAMGAAAMLGLAVFYKWREGRLAQDDPEEYARLQRIKAAVDLGEDEQ</sequence>
<protein>
    <submittedName>
        <fullName evidence="2">Uncharacterized protein</fullName>
    </submittedName>
</protein>
<feature type="compositionally biased region" description="Polar residues" evidence="1">
    <location>
        <begin position="1"/>
        <end position="12"/>
    </location>
</feature>
<name>A0A6B3SP87_9BURK</name>
<organism evidence="2 3">
    <name type="scientific">Noviherbaspirillum galbum</name>
    <dbReference type="NCBI Taxonomy" id="2709383"/>
    <lineage>
        <taxon>Bacteria</taxon>
        <taxon>Pseudomonadati</taxon>
        <taxon>Pseudomonadota</taxon>
        <taxon>Betaproteobacteria</taxon>
        <taxon>Burkholderiales</taxon>
        <taxon>Oxalobacteraceae</taxon>
        <taxon>Noviherbaspirillum</taxon>
    </lineage>
</organism>
<dbReference type="AlphaFoldDB" id="A0A6B3SP87"/>
<keyword evidence="3" id="KW-1185">Reference proteome</keyword>
<reference evidence="2 3" key="1">
    <citation type="submission" date="2020-02" db="EMBL/GenBank/DDBJ databases">
        <authorList>
            <person name="Kim M.K."/>
        </authorList>
    </citation>
    <scope>NUCLEOTIDE SEQUENCE [LARGE SCALE GENOMIC DNA]</scope>
    <source>
        <strain evidence="2 3">17J57-3</strain>
    </source>
</reference>
<gene>
    <name evidence="2" type="ORF">G3574_05505</name>
</gene>
<accession>A0A6B3SP87</accession>
<evidence type="ECO:0000256" key="1">
    <source>
        <dbReference type="SAM" id="MobiDB-lite"/>
    </source>
</evidence>
<dbReference type="Proteomes" id="UP000482155">
    <property type="component" value="Unassembled WGS sequence"/>
</dbReference>
<dbReference type="RefSeq" id="WP_163960996.1">
    <property type="nucleotide sequence ID" value="NZ_JAAIVB010000012.1"/>
</dbReference>
<evidence type="ECO:0000313" key="2">
    <source>
        <dbReference type="EMBL" id="NEX60526.1"/>
    </source>
</evidence>
<evidence type="ECO:0000313" key="3">
    <source>
        <dbReference type="Proteomes" id="UP000482155"/>
    </source>
</evidence>